<dbReference type="AlphaFoldDB" id="A0A7L7L4W6"/>
<dbReference type="EMBL" id="CP055153">
    <property type="protein sequence ID" value="QMU27848.1"/>
    <property type="molecule type" value="Genomic_DNA"/>
</dbReference>
<dbReference type="GO" id="GO:0000155">
    <property type="term" value="F:phosphorelay sensor kinase activity"/>
    <property type="evidence" value="ECO:0007669"/>
    <property type="project" value="InterPro"/>
</dbReference>
<accession>A0A7L7L4W6</accession>
<dbReference type="InterPro" id="IPR000014">
    <property type="entry name" value="PAS"/>
</dbReference>
<dbReference type="SUPFAM" id="SSF55785">
    <property type="entry name" value="PYP-like sensor domain (PAS domain)"/>
    <property type="match status" value="1"/>
</dbReference>
<dbReference type="SUPFAM" id="SSF47384">
    <property type="entry name" value="Homodimeric domain of signal transducing histidine kinase"/>
    <property type="match status" value="1"/>
</dbReference>
<dbReference type="Gene3D" id="3.30.450.20">
    <property type="entry name" value="PAS domain"/>
    <property type="match status" value="2"/>
</dbReference>
<keyword evidence="3" id="KW-1185">Reference proteome</keyword>
<sequence>MTPELLYKEFFNFAPTPLIVTDSKGEIKLINEQALTLLDNKALEFSGLNFCDFIDNSFLKDYLHPKTSFSFEEFLKVYQTEHKHWVKSKEGRTIYADIKAVATGSGDDAFYIWTFDPIEISKKLSYDLKERVKEQLAILNVIEVFFQNSDIHTDLKLCLPAIQAGWQYPKVTAVRIVLTSGEEFATANFQKTEWLLQAKIMSATTHFGFLEVCYLQEIPTYGGSIFLYEEERLIFVLAQLLGIFIERWQAFDQIESDAARLKKITSQVPANTYQFEILSNGGIKVLFLNKGNDPYNYTAEFKDFEDDPSKILEVIYEPDKIKYKEAFLKANETKDFLSVYYRVVLNDTIRWRWLRAIPENTTNGKTMWYGATQDITSLVDYITSIEQMLFDTSHIMRRPIANILGITQLIKSGKLTEGEWLYLAKSLLEASKELDFFVQQLNISYEKKRKLNQDLDINFSALIDKRASFFDRPTQP</sequence>
<dbReference type="Proteomes" id="UP000514509">
    <property type="component" value="Chromosome"/>
</dbReference>
<name>A0A7L7L4W6_9BACT</name>
<reference evidence="2 3" key="1">
    <citation type="submission" date="2020-06" db="EMBL/GenBank/DDBJ databases">
        <authorList>
            <person name="Hwang Y.J."/>
        </authorList>
    </citation>
    <scope>NUCLEOTIDE SEQUENCE [LARGE SCALE GENOMIC DNA]</scope>
    <source>
        <strain evidence="2 3">KUDC8001</strain>
    </source>
</reference>
<evidence type="ECO:0000259" key="1">
    <source>
        <dbReference type="PROSITE" id="PS50112"/>
    </source>
</evidence>
<dbReference type="InterPro" id="IPR036097">
    <property type="entry name" value="HisK_dim/P_sf"/>
</dbReference>
<proteinExistence type="predicted"/>
<organism evidence="2 3">
    <name type="scientific">Adhaeribacter radiodurans</name>
    <dbReference type="NCBI Taxonomy" id="2745197"/>
    <lineage>
        <taxon>Bacteria</taxon>
        <taxon>Pseudomonadati</taxon>
        <taxon>Bacteroidota</taxon>
        <taxon>Cytophagia</taxon>
        <taxon>Cytophagales</taxon>
        <taxon>Hymenobacteraceae</taxon>
        <taxon>Adhaeribacter</taxon>
    </lineage>
</organism>
<evidence type="ECO:0000313" key="3">
    <source>
        <dbReference type="Proteomes" id="UP000514509"/>
    </source>
</evidence>
<dbReference type="KEGG" id="add:HUW48_07245"/>
<protein>
    <recommendedName>
        <fullName evidence="1">PAS domain-containing protein</fullName>
    </recommendedName>
</protein>
<dbReference type="RefSeq" id="WP_182415040.1">
    <property type="nucleotide sequence ID" value="NZ_CP055153.1"/>
</dbReference>
<evidence type="ECO:0000313" key="2">
    <source>
        <dbReference type="EMBL" id="QMU27848.1"/>
    </source>
</evidence>
<feature type="domain" description="PAS" evidence="1">
    <location>
        <begin position="3"/>
        <end position="76"/>
    </location>
</feature>
<reference evidence="2 3" key="2">
    <citation type="submission" date="2020-08" db="EMBL/GenBank/DDBJ databases">
        <title>Adhaeribacter dokdonensis sp. nov., isolated from the rhizosphere of Elymus tsukushiensis, a plant native to the Dokdo Islands, Republic of Korea.</title>
        <authorList>
            <person name="Ghim S.Y."/>
        </authorList>
    </citation>
    <scope>NUCLEOTIDE SEQUENCE [LARGE SCALE GENOMIC DNA]</scope>
    <source>
        <strain evidence="2 3">KUDC8001</strain>
    </source>
</reference>
<gene>
    <name evidence="2" type="ORF">HUW48_07245</name>
</gene>
<dbReference type="InterPro" id="IPR035965">
    <property type="entry name" value="PAS-like_dom_sf"/>
</dbReference>
<dbReference type="PROSITE" id="PS50112">
    <property type="entry name" value="PAS"/>
    <property type="match status" value="1"/>
</dbReference>